<keyword evidence="4" id="KW-1185">Reference proteome</keyword>
<organism evidence="2 4">
    <name type="scientific">Puccinia graminis f. sp. tritici</name>
    <dbReference type="NCBI Taxonomy" id="56615"/>
    <lineage>
        <taxon>Eukaryota</taxon>
        <taxon>Fungi</taxon>
        <taxon>Dikarya</taxon>
        <taxon>Basidiomycota</taxon>
        <taxon>Pucciniomycotina</taxon>
        <taxon>Pucciniomycetes</taxon>
        <taxon>Pucciniales</taxon>
        <taxon>Pucciniaceae</taxon>
        <taxon>Puccinia</taxon>
    </lineage>
</organism>
<sequence length="97" mass="11043">MSRDQNKVEHATTLAPSQRQQALYDHLDRPAHTLYMIPPIISSNQHRPAPIVYMIPLKTSPTTSALIRKKLTHPLLPQLFAIHLLRNARHALPSIDK</sequence>
<dbReference type="Proteomes" id="UP000324748">
    <property type="component" value="Unassembled WGS sequence"/>
</dbReference>
<protein>
    <submittedName>
        <fullName evidence="2">Uncharacterized protein</fullName>
    </submittedName>
</protein>
<feature type="compositionally biased region" description="Basic and acidic residues" evidence="1">
    <location>
        <begin position="1"/>
        <end position="10"/>
    </location>
</feature>
<name>A0A5B0P004_PUCGR</name>
<evidence type="ECO:0000313" key="2">
    <source>
        <dbReference type="EMBL" id="KAA1094503.1"/>
    </source>
</evidence>
<evidence type="ECO:0000313" key="5">
    <source>
        <dbReference type="Proteomes" id="UP000325313"/>
    </source>
</evidence>
<comment type="caution">
    <text evidence="2">The sequence shown here is derived from an EMBL/GenBank/DDBJ whole genome shotgun (WGS) entry which is preliminary data.</text>
</comment>
<evidence type="ECO:0000313" key="3">
    <source>
        <dbReference type="EMBL" id="KAA1129085.1"/>
    </source>
</evidence>
<feature type="region of interest" description="Disordered" evidence="1">
    <location>
        <begin position="1"/>
        <end position="20"/>
    </location>
</feature>
<dbReference type="Proteomes" id="UP000325313">
    <property type="component" value="Unassembled WGS sequence"/>
</dbReference>
<gene>
    <name evidence="2" type="ORF">PGT21_023523</name>
    <name evidence="3" type="ORF">PGTUg99_028284</name>
</gene>
<dbReference type="EMBL" id="VSWC01000079">
    <property type="protein sequence ID" value="KAA1094503.1"/>
    <property type="molecule type" value="Genomic_DNA"/>
</dbReference>
<proteinExistence type="predicted"/>
<dbReference type="AlphaFoldDB" id="A0A5B0P004"/>
<accession>A0A5B0P004</accession>
<reference evidence="4 5" key="1">
    <citation type="submission" date="2019-05" db="EMBL/GenBank/DDBJ databases">
        <title>Emergence of the Ug99 lineage of the wheat stem rust pathogen through somatic hybridization.</title>
        <authorList>
            <person name="Li F."/>
            <person name="Upadhyaya N.M."/>
            <person name="Sperschneider J."/>
            <person name="Matny O."/>
            <person name="Nguyen-Phuc H."/>
            <person name="Mago R."/>
            <person name="Raley C."/>
            <person name="Miller M.E."/>
            <person name="Silverstein K.A.T."/>
            <person name="Henningsen E."/>
            <person name="Hirsch C.D."/>
            <person name="Visser B."/>
            <person name="Pretorius Z.A."/>
            <person name="Steffenson B.J."/>
            <person name="Schwessinger B."/>
            <person name="Dodds P.N."/>
            <person name="Figueroa M."/>
        </authorList>
    </citation>
    <scope>NUCLEOTIDE SEQUENCE [LARGE SCALE GENOMIC DNA]</scope>
    <source>
        <strain evidence="2">21-0</strain>
        <strain evidence="3 5">Ug99</strain>
    </source>
</reference>
<evidence type="ECO:0000313" key="4">
    <source>
        <dbReference type="Proteomes" id="UP000324748"/>
    </source>
</evidence>
<evidence type="ECO:0000256" key="1">
    <source>
        <dbReference type="SAM" id="MobiDB-lite"/>
    </source>
</evidence>
<dbReference type="EMBL" id="VDEP01000138">
    <property type="protein sequence ID" value="KAA1129085.1"/>
    <property type="molecule type" value="Genomic_DNA"/>
</dbReference>